<dbReference type="STRING" id="28094.SAMN06295900_1135"/>
<protein>
    <submittedName>
        <fullName evidence="3">Type VI secretion system protein ImpK</fullName>
    </submittedName>
</protein>
<dbReference type="InterPro" id="IPR017732">
    <property type="entry name" value="T4/T6SS_DotU"/>
</dbReference>
<dbReference type="InterPro" id="IPR038522">
    <property type="entry name" value="T4/T6SS_DotU_sf"/>
</dbReference>
<keyword evidence="1" id="KW-0812">Transmembrane</keyword>
<dbReference type="PANTHER" id="PTHR38033:SF1">
    <property type="entry name" value="DOTU FAMILY TYPE IV_VI SECRETION SYSTEM PROTEIN"/>
    <property type="match status" value="1"/>
</dbReference>
<name>A0A1X7G1V2_TRICW</name>
<organism evidence="3 4">
    <name type="scientific">Trinickia caryophylli</name>
    <name type="common">Paraburkholderia caryophylli</name>
    <dbReference type="NCBI Taxonomy" id="28094"/>
    <lineage>
        <taxon>Bacteria</taxon>
        <taxon>Pseudomonadati</taxon>
        <taxon>Pseudomonadota</taxon>
        <taxon>Betaproteobacteria</taxon>
        <taxon>Burkholderiales</taxon>
        <taxon>Burkholderiaceae</taxon>
        <taxon>Trinickia</taxon>
    </lineage>
</organism>
<keyword evidence="1" id="KW-1133">Transmembrane helix</keyword>
<evidence type="ECO:0000256" key="1">
    <source>
        <dbReference type="SAM" id="Phobius"/>
    </source>
</evidence>
<dbReference type="EMBL" id="FXAH01000013">
    <property type="protein sequence ID" value="SMF62491.1"/>
    <property type="molecule type" value="Genomic_DNA"/>
</dbReference>
<dbReference type="Proteomes" id="UP000192911">
    <property type="component" value="Unassembled WGS sequence"/>
</dbReference>
<evidence type="ECO:0000259" key="2">
    <source>
        <dbReference type="Pfam" id="PF09850"/>
    </source>
</evidence>
<dbReference type="Pfam" id="PF09850">
    <property type="entry name" value="DotU"/>
    <property type="match status" value="1"/>
</dbReference>
<feature type="domain" description="Type IV / VI secretion system DotU" evidence="2">
    <location>
        <begin position="26"/>
        <end position="222"/>
    </location>
</feature>
<dbReference type="PANTHER" id="PTHR38033">
    <property type="entry name" value="MEMBRANE PROTEIN-RELATED"/>
    <property type="match status" value="1"/>
</dbReference>
<sequence length="241" mass="26210">MNALTSHRHETALLEAGGARASSPGMRALLRDTALLVTSLATGGAPGDGQALRSRCRDLIEQFSQALEQRGYPDDVRREAVIAQCGLLDETALRSLDPALRADWERKPLQVERFNLHDAGERVIEQLEARMRDASSSVDLLEGYSAILGMGFVGRYARDGESKRTALIASLNAQLETRRSSAAQAFVVDRPGRRFSDWLHRLSPWAIAGLACIAAGVLWVVWATALDAQVAHLALTTGVRP</sequence>
<dbReference type="GeneID" id="95553148"/>
<dbReference type="RefSeq" id="WP_085229280.1">
    <property type="nucleotide sequence ID" value="NZ_BSQD01000007.1"/>
</dbReference>
<dbReference type="OrthoDB" id="6998040at2"/>
<evidence type="ECO:0000313" key="4">
    <source>
        <dbReference type="Proteomes" id="UP000192911"/>
    </source>
</evidence>
<feature type="transmembrane region" description="Helical" evidence="1">
    <location>
        <begin position="202"/>
        <end position="222"/>
    </location>
</feature>
<reference evidence="4" key="1">
    <citation type="submission" date="2017-04" db="EMBL/GenBank/DDBJ databases">
        <authorList>
            <person name="Varghese N."/>
            <person name="Submissions S."/>
        </authorList>
    </citation>
    <scope>NUCLEOTIDE SEQUENCE [LARGE SCALE GENOMIC DNA]</scope>
    <source>
        <strain evidence="4">Ballard 720</strain>
    </source>
</reference>
<keyword evidence="4" id="KW-1185">Reference proteome</keyword>
<gene>
    <name evidence="3" type="ORF">SAMN06295900_1135</name>
</gene>
<dbReference type="Gene3D" id="1.25.40.590">
    <property type="entry name" value="Type IV / VI secretion system, DotU"/>
    <property type="match status" value="1"/>
</dbReference>
<keyword evidence="1" id="KW-0472">Membrane</keyword>
<evidence type="ECO:0000313" key="3">
    <source>
        <dbReference type="EMBL" id="SMF62491.1"/>
    </source>
</evidence>
<dbReference type="NCBIfam" id="TIGR03349">
    <property type="entry name" value="IV_VI_DotU"/>
    <property type="match status" value="1"/>
</dbReference>
<accession>A0A1X7G1V2</accession>
<proteinExistence type="predicted"/>
<dbReference type="AlphaFoldDB" id="A0A1X7G1V2"/>